<accession>E0XV38</accession>
<organism evidence="1">
    <name type="scientific">uncultured Chromatiales bacterium HF0200_41F04</name>
    <dbReference type="NCBI Taxonomy" id="710740"/>
    <lineage>
        <taxon>Bacteria</taxon>
        <taxon>Pseudomonadati</taxon>
        <taxon>Pseudomonadota</taxon>
        <taxon>Gammaproteobacteria</taxon>
        <taxon>Chromatiales</taxon>
        <taxon>environmental samples</taxon>
    </lineage>
</organism>
<dbReference type="AlphaFoldDB" id="E0XV38"/>
<sequence>MSGWFSRQFNGALTETAQVPDPKLGRIMQLIMLQFGRLGSRALGSVEADDQFCTKIYTSIHEIEAGAWDSILGQNGLIRSHAYLEAVEDASIEDCKYFYPVITDLNGQIVAHACVYTIVTDFAQILPKSLAWFPHLARRVWKRFLHVRITECASPLSASHSISIISGTERKCLIRKIGKAVDSIARAQRSSLLVVRDFLTADRNEFDSLLGDGYNLVSNMPLARIRVRWNSYEEYLSSMRSRYRKDVNRRLRRAEKSGQEVRILKSFSDQSELWVEQARTVRENTKGFKREILPLGYYQNMDSKLGEKSLLVAAKRDGQIVAHGMVLHDDSDTIATYFGRNRGPASQEWFHLVNEVIRIGIDRKSNYINLGLGSYDAKSNVGADVEPLFVYSKSTITWVNWLMRLIPRTMDFSIKEPKRVFHD</sequence>
<dbReference type="InterPro" id="IPR016181">
    <property type="entry name" value="Acyl_CoA_acyltransferase"/>
</dbReference>
<dbReference type="Pfam" id="PF04339">
    <property type="entry name" value="FemAB_like"/>
    <property type="match status" value="1"/>
</dbReference>
<evidence type="ECO:0000313" key="1">
    <source>
        <dbReference type="EMBL" id="ADI18279.1"/>
    </source>
</evidence>
<dbReference type="SUPFAM" id="SSF55729">
    <property type="entry name" value="Acyl-CoA N-acyltransferases (Nat)"/>
    <property type="match status" value="1"/>
</dbReference>
<protein>
    <recommendedName>
        <fullName evidence="2">BioF2-like acetyltransferase domain-containing protein</fullName>
    </recommendedName>
</protein>
<reference evidence="1" key="1">
    <citation type="journal article" date="2011" name="Environ. Microbiol.">
        <title>Time-series analyses of Monterey Bay coastal microbial picoplankton using a 'genome proxy' microarray.</title>
        <authorList>
            <person name="Rich V.I."/>
            <person name="Pham V.D."/>
            <person name="Eppley J."/>
            <person name="Shi Y."/>
            <person name="DeLong E.F."/>
        </authorList>
    </citation>
    <scope>NUCLEOTIDE SEQUENCE</scope>
</reference>
<dbReference type="InterPro" id="IPR007434">
    <property type="entry name" value="FemAB-like"/>
</dbReference>
<evidence type="ECO:0008006" key="2">
    <source>
        <dbReference type="Google" id="ProtNLM"/>
    </source>
</evidence>
<proteinExistence type="predicted"/>
<dbReference type="Gene3D" id="3.40.630.30">
    <property type="match status" value="1"/>
</dbReference>
<name>E0XV38_9GAMM</name>
<dbReference type="EMBL" id="GU474885">
    <property type="protein sequence ID" value="ADI18279.1"/>
    <property type="molecule type" value="Genomic_DNA"/>
</dbReference>